<dbReference type="Proteomes" id="UP000192408">
    <property type="component" value="Unassembled WGS sequence"/>
</dbReference>
<reference evidence="2" key="1">
    <citation type="submission" date="2017-04" db="EMBL/GenBank/DDBJ databases">
        <authorList>
            <person name="Varghese N."/>
            <person name="Submissions S."/>
        </authorList>
    </citation>
    <scope>NUCLEOTIDE SEQUENCE [LARGE SCALE GENOMIC DNA]</scope>
    <source>
        <strain evidence="2">DSM 23072</strain>
    </source>
</reference>
<dbReference type="PANTHER" id="PTHR35810:SF1">
    <property type="entry name" value="CYTOPLASMIC PROTEIN"/>
    <property type="match status" value="1"/>
</dbReference>
<dbReference type="EMBL" id="FWWV01000002">
    <property type="protein sequence ID" value="SMB80092.1"/>
    <property type="molecule type" value="Genomic_DNA"/>
</dbReference>
<protein>
    <submittedName>
        <fullName evidence="1">Uncharacterized conserved protein</fullName>
    </submittedName>
</protein>
<dbReference type="Pfam" id="PF13310">
    <property type="entry name" value="Virulence_RhuM"/>
    <property type="match status" value="1"/>
</dbReference>
<dbReference type="InterPro" id="IPR011204">
    <property type="entry name" value="Virulence_RhuM-like"/>
</dbReference>
<gene>
    <name evidence="1" type="ORF">SAMN05660772_00537</name>
</gene>
<sequence length="346" mass="39619">MNEMQPDNLIIYNTDDGKSNVALFVQGDSIWLSQSQLAELFDTSVPNIATHIKNILEDKELDEISVIKDYLITAADGKQYKVKHYALEMILAVGFRVRSPRGVQFRRWANQHLQSYLQKGFLIDSERLKNPNGRFDYFDELLEQIRDIRASEMRFYQKIRDLLKLSSDYDPSDKATEMFFAETQNKLLYAATGKTAAELVCSRADASQPNMGLQAWKGKVVRKGDIIIAKNYLDADEIDTLNRLSTIFLESAELQVKNRRDLTLAYWRDNVEQLLAFNGFEILAGKGSRNREQMKSLAAAQYELFDTARKQWQAAQAEAEDVILLDEVHSELKSRQLSGRNKGGEK</sequence>
<proteinExistence type="predicted"/>
<dbReference type="STRING" id="1122938.SAMN05660772_00537"/>
<dbReference type="PANTHER" id="PTHR35810">
    <property type="entry name" value="CYTOPLASMIC PROTEIN-RELATED"/>
    <property type="match status" value="1"/>
</dbReference>
<name>A0A1W1UGE2_9PAST</name>
<organism evidence="1 2">
    <name type="scientific">Pasteurella testudinis DSM 23072</name>
    <dbReference type="NCBI Taxonomy" id="1122938"/>
    <lineage>
        <taxon>Bacteria</taxon>
        <taxon>Pseudomonadati</taxon>
        <taxon>Pseudomonadota</taxon>
        <taxon>Gammaproteobacteria</taxon>
        <taxon>Pasteurellales</taxon>
        <taxon>Pasteurellaceae</taxon>
        <taxon>Pasteurella</taxon>
    </lineage>
</organism>
<evidence type="ECO:0000313" key="2">
    <source>
        <dbReference type="Proteomes" id="UP000192408"/>
    </source>
</evidence>
<dbReference type="AlphaFoldDB" id="A0A1W1UGE2"/>
<evidence type="ECO:0000313" key="1">
    <source>
        <dbReference type="EMBL" id="SMB80092.1"/>
    </source>
</evidence>
<accession>A0A1W1UGE2</accession>
<dbReference type="PIRSF" id="PIRSF015268">
    <property type="entry name" value="Virulence_RhuM"/>
    <property type="match status" value="1"/>
</dbReference>
<keyword evidence="2" id="KW-1185">Reference proteome</keyword>